<keyword evidence="3" id="KW-0443">Lipid metabolism</keyword>
<accession>T1C0E1</accession>
<sequence>ERLVTPLTLVTTDLTTGRPAYWEHVGDLIEPLIASMSLPGIFPPVELDGRPHVDGAITSNLPVDQATENGAQTTVAILCTCCPPPLTPPRHALAVLKRSFMVALDCKSGHDLERYRHQGVRIHIVQPHFPVDVGLLDFRYTRELIAAGYRQTLDYFARGTGAVFPAELLPATPSVPISQ</sequence>
<dbReference type="GO" id="GO:0016787">
    <property type="term" value="F:hydrolase activity"/>
    <property type="evidence" value="ECO:0007669"/>
    <property type="project" value="UniProtKB-KW"/>
</dbReference>
<dbReference type="GO" id="GO:0016042">
    <property type="term" value="P:lipid catabolic process"/>
    <property type="evidence" value="ECO:0007669"/>
    <property type="project" value="UniProtKB-KW"/>
</dbReference>
<name>T1C0E1_9ZZZZ</name>
<evidence type="ECO:0000256" key="1">
    <source>
        <dbReference type="ARBA" id="ARBA00022801"/>
    </source>
</evidence>
<dbReference type="AlphaFoldDB" id="T1C0E1"/>
<dbReference type="InterPro" id="IPR016035">
    <property type="entry name" value="Acyl_Trfase/lysoPLipase"/>
</dbReference>
<organism evidence="5">
    <name type="scientific">mine drainage metagenome</name>
    <dbReference type="NCBI Taxonomy" id="410659"/>
    <lineage>
        <taxon>unclassified sequences</taxon>
        <taxon>metagenomes</taxon>
        <taxon>ecological metagenomes</taxon>
    </lineage>
</organism>
<keyword evidence="2" id="KW-0442">Lipid degradation</keyword>
<dbReference type="PANTHER" id="PTHR14226">
    <property type="entry name" value="NEUROPATHY TARGET ESTERASE/SWISS CHEESE D.MELANOGASTER"/>
    <property type="match status" value="1"/>
</dbReference>
<reference evidence="5" key="2">
    <citation type="journal article" date="2014" name="ISME J.">
        <title>Microbial stratification in low pH oxic and suboxic macroscopic growths along an acid mine drainage.</title>
        <authorList>
            <person name="Mendez-Garcia C."/>
            <person name="Mesa V."/>
            <person name="Sprenger R.R."/>
            <person name="Richter M."/>
            <person name="Diez M.S."/>
            <person name="Solano J."/>
            <person name="Bargiela R."/>
            <person name="Golyshina O.V."/>
            <person name="Manteca A."/>
            <person name="Ramos J.L."/>
            <person name="Gallego J.R."/>
            <person name="Llorente I."/>
            <person name="Martins Dos Santos V.A."/>
            <person name="Jensen O.N."/>
            <person name="Pelaez A.I."/>
            <person name="Sanchez J."/>
            <person name="Ferrer M."/>
        </authorList>
    </citation>
    <scope>NUCLEOTIDE SEQUENCE</scope>
</reference>
<comment type="caution">
    <text evidence="5">The sequence shown here is derived from an EMBL/GenBank/DDBJ whole genome shotgun (WGS) entry which is preliminary data.</text>
</comment>
<dbReference type="Gene3D" id="3.40.1090.10">
    <property type="entry name" value="Cytosolic phospholipase A2 catalytic domain"/>
    <property type="match status" value="1"/>
</dbReference>
<reference evidence="5" key="1">
    <citation type="submission" date="2013-08" db="EMBL/GenBank/DDBJ databases">
        <authorList>
            <person name="Mendez C."/>
            <person name="Richter M."/>
            <person name="Ferrer M."/>
            <person name="Sanchez J."/>
        </authorList>
    </citation>
    <scope>NUCLEOTIDE SEQUENCE</scope>
</reference>
<evidence type="ECO:0000256" key="3">
    <source>
        <dbReference type="ARBA" id="ARBA00023098"/>
    </source>
</evidence>
<keyword evidence="1" id="KW-0378">Hydrolase</keyword>
<evidence type="ECO:0000259" key="4">
    <source>
        <dbReference type="PROSITE" id="PS51635"/>
    </source>
</evidence>
<dbReference type="PROSITE" id="PS51635">
    <property type="entry name" value="PNPLA"/>
    <property type="match status" value="1"/>
</dbReference>
<dbReference type="SUPFAM" id="SSF52151">
    <property type="entry name" value="FabD/lysophospholipase-like"/>
    <property type="match status" value="1"/>
</dbReference>
<gene>
    <name evidence="5" type="ORF">B1B_02104</name>
</gene>
<dbReference type="InterPro" id="IPR050301">
    <property type="entry name" value="NTE"/>
</dbReference>
<dbReference type="Pfam" id="PF01734">
    <property type="entry name" value="Patatin"/>
    <property type="match status" value="1"/>
</dbReference>
<proteinExistence type="predicted"/>
<dbReference type="InterPro" id="IPR002641">
    <property type="entry name" value="PNPLA_dom"/>
</dbReference>
<evidence type="ECO:0000256" key="2">
    <source>
        <dbReference type="ARBA" id="ARBA00022963"/>
    </source>
</evidence>
<feature type="non-terminal residue" evidence="5">
    <location>
        <position position="1"/>
    </location>
</feature>
<evidence type="ECO:0000313" key="5">
    <source>
        <dbReference type="EMBL" id="EQD75477.1"/>
    </source>
</evidence>
<dbReference type="PANTHER" id="PTHR14226:SF78">
    <property type="entry name" value="SLR0060 PROTEIN"/>
    <property type="match status" value="1"/>
</dbReference>
<dbReference type="EMBL" id="AUZY01001239">
    <property type="protein sequence ID" value="EQD75477.1"/>
    <property type="molecule type" value="Genomic_DNA"/>
</dbReference>
<protein>
    <submittedName>
        <fullName evidence="5">Patatin domain protein</fullName>
    </submittedName>
</protein>
<feature type="domain" description="PNPLA" evidence="4">
    <location>
        <begin position="1"/>
        <end position="67"/>
    </location>
</feature>